<keyword evidence="5" id="KW-1185">Reference proteome</keyword>
<comment type="subcellular location">
    <subcellularLocation>
        <location evidence="1">Cell envelope</location>
    </subcellularLocation>
</comment>
<dbReference type="InterPro" id="IPR012480">
    <property type="entry name" value="Hepar_II_III_C"/>
</dbReference>
<dbReference type="GO" id="GO:0016829">
    <property type="term" value="F:lyase activity"/>
    <property type="evidence" value="ECO:0007669"/>
    <property type="project" value="InterPro"/>
</dbReference>
<dbReference type="AlphaFoldDB" id="A0A850HC12"/>
<evidence type="ECO:0000256" key="1">
    <source>
        <dbReference type="ARBA" id="ARBA00004196"/>
    </source>
</evidence>
<dbReference type="Gene3D" id="1.50.10.100">
    <property type="entry name" value="Chondroitin AC/alginate lyase"/>
    <property type="match status" value="1"/>
</dbReference>
<evidence type="ECO:0000313" key="5">
    <source>
        <dbReference type="Proteomes" id="UP000546031"/>
    </source>
</evidence>
<accession>A0A850HC12</accession>
<dbReference type="Gene3D" id="2.70.98.70">
    <property type="match status" value="1"/>
</dbReference>
<dbReference type="Proteomes" id="UP000546031">
    <property type="component" value="Unassembled WGS sequence"/>
</dbReference>
<dbReference type="GO" id="GO:0030313">
    <property type="term" value="C:cell envelope"/>
    <property type="evidence" value="ECO:0007669"/>
    <property type="project" value="UniProtKB-SubCell"/>
</dbReference>
<reference evidence="4 5" key="1">
    <citation type="submission" date="2020-06" db="EMBL/GenBank/DDBJ databases">
        <title>Altererythrobacter lutimaris sp. nov., a marine bacterium isolated from a tidal flat.</title>
        <authorList>
            <person name="Kim D."/>
            <person name="Yoo Y."/>
            <person name="Kim J.-J."/>
        </authorList>
    </citation>
    <scope>NUCLEOTIDE SEQUENCE [LARGE SCALE GENOMIC DNA]</scope>
    <source>
        <strain evidence="4 5">JGD-16</strain>
    </source>
</reference>
<dbReference type="Pfam" id="PF07940">
    <property type="entry name" value="Hepar_II_III_C"/>
    <property type="match status" value="1"/>
</dbReference>
<evidence type="ECO:0000256" key="2">
    <source>
        <dbReference type="SAM" id="MobiDB-lite"/>
    </source>
</evidence>
<evidence type="ECO:0000259" key="3">
    <source>
        <dbReference type="Pfam" id="PF07940"/>
    </source>
</evidence>
<comment type="caution">
    <text evidence="4">The sequence shown here is derived from an EMBL/GenBank/DDBJ whole genome shotgun (WGS) entry which is preliminary data.</text>
</comment>
<feature type="domain" description="Heparinase II/III-like C-terminal" evidence="3">
    <location>
        <begin position="393"/>
        <end position="642"/>
    </location>
</feature>
<organism evidence="4 5">
    <name type="scientific">Altererythrobacter lutimaris</name>
    <dbReference type="NCBI Taxonomy" id="2743979"/>
    <lineage>
        <taxon>Bacteria</taxon>
        <taxon>Pseudomonadati</taxon>
        <taxon>Pseudomonadota</taxon>
        <taxon>Alphaproteobacteria</taxon>
        <taxon>Sphingomonadales</taxon>
        <taxon>Erythrobacteraceae</taxon>
        <taxon>Altererythrobacter</taxon>
    </lineage>
</organism>
<sequence length="648" mass="69018">MLSKGGTESPEHDTEESLVESDAPKGPPQSQLGPREQELDLTGGKQGKRAVPLKAKSADPVADAPVDEETIPLAPSRALVLSDFAPPKVGAGERLLRLAYRLGVPGPTLAAPFAKPDALRLLATVDTPLGGDRVSGMALRAGHFLIHGAKVPIEEMDFESSSRMTEPFERVIHGFSWLRDLSAAAAREQAVPIAERICAAWLDANHKTKASVGKGAAWEVEHAGHRLLAWLVHAPLVLSDGKPGMRKRMLTVIEQTARWLDRNTSRSADRSGEVAGWAAITAVGLLTPQGKARRLYGEAGLVRALGELVSEDGGVLSRSPLAQMDAIAILTDLKACYDATDRDMPEALNVMRELLVPPLLALRHGDGGLASWNGAGAIRADSVAGLIDASGIRTRPLKDVREWGFQRLTGGKTTVQMDAAPPPKGRHARFGCASTLAFEMSEGPDRIIVSCGGAALAGGLVPARIEQGLRATAAHSTLVLDDANSTAVLLHGKLGKGVEVVEVEQRDMEGQAQRLEASHDGYASRFGLLHRRILALRSDGSELRGEDILEPKAKRGKRGKIGFAIRFHIGRGVEVRLAEDKRGASLLLPGGALWQFRLGGDGASATCSLEESLWVDGDGHPHAIEQLVVEGLTSRGGGHFPWLLKKMG</sequence>
<proteinExistence type="predicted"/>
<feature type="region of interest" description="Disordered" evidence="2">
    <location>
        <begin position="1"/>
        <end position="66"/>
    </location>
</feature>
<dbReference type="InterPro" id="IPR008929">
    <property type="entry name" value="Chondroitin_lyas"/>
</dbReference>
<protein>
    <submittedName>
        <fullName evidence="4">Heparinase II/III family protein</fullName>
    </submittedName>
</protein>
<dbReference type="EMBL" id="JABWTA010000001">
    <property type="protein sequence ID" value="NVE95299.1"/>
    <property type="molecule type" value="Genomic_DNA"/>
</dbReference>
<evidence type="ECO:0000313" key="4">
    <source>
        <dbReference type="EMBL" id="NVE95299.1"/>
    </source>
</evidence>
<name>A0A850HC12_9SPHN</name>
<gene>
    <name evidence="4" type="ORF">HUO12_10350</name>
</gene>